<proteinExistence type="inferred from homology"/>
<organism evidence="13 14">
    <name type="scientific">Acromyrmex heyeri</name>
    <dbReference type="NCBI Taxonomy" id="230685"/>
    <lineage>
        <taxon>Eukaryota</taxon>
        <taxon>Metazoa</taxon>
        <taxon>Ecdysozoa</taxon>
        <taxon>Arthropoda</taxon>
        <taxon>Hexapoda</taxon>
        <taxon>Insecta</taxon>
        <taxon>Pterygota</taxon>
        <taxon>Neoptera</taxon>
        <taxon>Endopterygota</taxon>
        <taxon>Hymenoptera</taxon>
        <taxon>Apocrita</taxon>
        <taxon>Aculeata</taxon>
        <taxon>Formicoidea</taxon>
        <taxon>Formicidae</taxon>
        <taxon>Myrmicinae</taxon>
        <taxon>Acromyrmex</taxon>
    </lineage>
</organism>
<keyword evidence="3" id="KW-0547">Nucleotide-binding</keyword>
<protein>
    <recommendedName>
        <fullName evidence="8">Ras-related protein Rab-1</fullName>
    </recommendedName>
    <alternativeName>
        <fullName evidence="9">Small GTP-binding protein rab1</fullName>
    </alternativeName>
</protein>
<dbReference type="SUPFAM" id="SSF50044">
    <property type="entry name" value="SH3-domain"/>
    <property type="match status" value="3"/>
</dbReference>
<dbReference type="EMBL" id="JAANIB010006070">
    <property type="protein sequence ID" value="KAG5329847.1"/>
    <property type="molecule type" value="Genomic_DNA"/>
</dbReference>
<keyword evidence="5" id="KW-0449">Lipoprotein</keyword>
<keyword evidence="2 10" id="KW-0728">SH3 domain</keyword>
<dbReference type="InterPro" id="IPR001452">
    <property type="entry name" value="SH3_domain"/>
</dbReference>
<feature type="non-terminal residue" evidence="13">
    <location>
        <position position="765"/>
    </location>
</feature>
<feature type="compositionally biased region" description="Low complexity" evidence="11">
    <location>
        <begin position="530"/>
        <end position="541"/>
    </location>
</feature>
<evidence type="ECO:0000256" key="9">
    <source>
        <dbReference type="ARBA" id="ARBA00081865"/>
    </source>
</evidence>
<dbReference type="InterPro" id="IPR001806">
    <property type="entry name" value="Small_GTPase"/>
</dbReference>
<dbReference type="Gene3D" id="3.40.50.300">
    <property type="entry name" value="P-loop containing nucleotide triphosphate hydrolases"/>
    <property type="match status" value="1"/>
</dbReference>
<evidence type="ECO:0000256" key="7">
    <source>
        <dbReference type="ARBA" id="ARBA00053444"/>
    </source>
</evidence>
<feature type="compositionally biased region" description="Polar residues" evidence="11">
    <location>
        <begin position="434"/>
        <end position="443"/>
    </location>
</feature>
<dbReference type="CDD" id="cd11875">
    <property type="entry name" value="SH3_CD2AP-like_3"/>
    <property type="match status" value="1"/>
</dbReference>
<feature type="compositionally biased region" description="Polar residues" evidence="11">
    <location>
        <begin position="595"/>
        <end position="618"/>
    </location>
</feature>
<dbReference type="SMART" id="SM00173">
    <property type="entry name" value="RAS"/>
    <property type="match status" value="1"/>
</dbReference>
<dbReference type="PANTHER" id="PTHR47980">
    <property type="entry name" value="LD44762P"/>
    <property type="match status" value="1"/>
</dbReference>
<evidence type="ECO:0000256" key="8">
    <source>
        <dbReference type="ARBA" id="ARBA00067099"/>
    </source>
</evidence>
<dbReference type="PRINTS" id="PR00452">
    <property type="entry name" value="SH3DOMAIN"/>
</dbReference>
<comment type="caution">
    <text evidence="13">The sequence shown here is derived from an EMBL/GenBank/DDBJ whole genome shotgun (WGS) entry which is preliminary data.</text>
</comment>
<sequence>MALDFAATYKVLVLGDSNVGKTCIVHRYCDERYYDTYISTIGIDFKQKIINLDGTPIKLQIWDTAGQERFRTLTTAYYRGAMGILLMYDVTSLESFNHLSYWLRNIQENASPDVVKVLAANKCDATAHRAVDAERGQKIAENFDMPFFEVSCKENINIEEAFLTLARRIREQRGRRASLFEASEREGADSIIKAQSPSQQGDAWRCSFMEAIVEYNYVAQEDDELTLKKGDIITGIKMMLGGWWEGTLRDKRGMFPDNFVKVLDPSATSGSNGSETISSTKSDESIILRNGSGRRFCKVLFSYDPCNEDELTLVPQDSIEFLGEVEEGWWRGRLRGRVGVFPSNFVSPPAPEEQERHKERDKKEMCRVLFPYEAANEDELTLVEGDTIIILSKDAPDKGWWKGELNGQVGLFPDNFVEMIGTKNESQEQESQWHETTSLSAKSSIRHSHQVKKVEKAHIRKSLDTRNVHSSNISDHFPTIDTAKKGLSTLSSTLTSSSSLTATGSGSGDKKAAGSHSIISSLKRLVSDVGNNNGISNTTSTASECREELDGVERGEGTPLAHLTASRAKAPRRRPPSSQHLRHHAAGASISASSTLPTVSSTIMEDNMSNGRTDSTLEQIPDEETDGLAAKVRRKAPWVEELKMNQMERRKTATVERIDKVEVKKERNFPRLMTQGNAVDFVNKSDTDNEDNKQKDKSPRAETSPHADYSPNASGQPAYVPYALYYKLLERVTVLEEKQAVLQATIGQLSEQLVPLLANASINSK</sequence>
<dbReference type="GO" id="GO:0016192">
    <property type="term" value="P:vesicle-mediated transport"/>
    <property type="evidence" value="ECO:0007669"/>
    <property type="project" value="UniProtKB-ARBA"/>
</dbReference>
<comment type="function">
    <text evidence="7">Protein transport. Probably involved in vesicular traffic from ER to Golgi.</text>
</comment>
<feature type="region of interest" description="Disordered" evidence="11">
    <location>
        <begin position="528"/>
        <end position="624"/>
    </location>
</feature>
<keyword evidence="6" id="KW-0636">Prenylation</keyword>
<evidence type="ECO:0000256" key="6">
    <source>
        <dbReference type="ARBA" id="ARBA00023289"/>
    </source>
</evidence>
<dbReference type="PROSITE" id="PS51419">
    <property type="entry name" value="RAB"/>
    <property type="match status" value="1"/>
</dbReference>
<evidence type="ECO:0000256" key="5">
    <source>
        <dbReference type="ARBA" id="ARBA00023288"/>
    </source>
</evidence>
<dbReference type="PROSITE" id="PS51421">
    <property type="entry name" value="RAS"/>
    <property type="match status" value="1"/>
</dbReference>
<feature type="compositionally biased region" description="Basic residues" evidence="11">
    <location>
        <begin position="569"/>
        <end position="585"/>
    </location>
</feature>
<feature type="domain" description="SH3" evidence="12">
    <location>
        <begin position="361"/>
        <end position="422"/>
    </location>
</feature>
<dbReference type="GO" id="GO:0003924">
    <property type="term" value="F:GTPase activity"/>
    <property type="evidence" value="ECO:0007669"/>
    <property type="project" value="InterPro"/>
</dbReference>
<dbReference type="InterPro" id="IPR005225">
    <property type="entry name" value="Small_GTP-bd"/>
</dbReference>
<feature type="non-terminal residue" evidence="13">
    <location>
        <position position="1"/>
    </location>
</feature>
<gene>
    <name evidence="13" type="primary">Rab8a_0</name>
    <name evidence="13" type="ORF">G6Z77_0005665</name>
</gene>
<evidence type="ECO:0000256" key="1">
    <source>
        <dbReference type="ARBA" id="ARBA00006270"/>
    </source>
</evidence>
<feature type="compositionally biased region" description="Basic and acidic residues" evidence="11">
    <location>
        <begin position="544"/>
        <end position="556"/>
    </location>
</feature>
<dbReference type="SUPFAM" id="SSF52540">
    <property type="entry name" value="P-loop containing nucleoside triphosphate hydrolases"/>
    <property type="match status" value="1"/>
</dbReference>
<comment type="similarity">
    <text evidence="1">Belongs to the small GTPase superfamily. Rab family.</text>
</comment>
<dbReference type="Pfam" id="PF00071">
    <property type="entry name" value="Ras"/>
    <property type="match status" value="1"/>
</dbReference>
<accession>A0A836G206</accession>
<dbReference type="CDD" id="cd11873">
    <property type="entry name" value="SH3_CD2AP-like_1"/>
    <property type="match status" value="1"/>
</dbReference>
<dbReference type="InterPro" id="IPR050305">
    <property type="entry name" value="Small_GTPase_Rab"/>
</dbReference>
<keyword evidence="14" id="KW-1185">Reference proteome</keyword>
<dbReference type="SMART" id="SM00175">
    <property type="entry name" value="RAB"/>
    <property type="match status" value="1"/>
</dbReference>
<dbReference type="InterPro" id="IPR027417">
    <property type="entry name" value="P-loop_NTPase"/>
</dbReference>
<evidence type="ECO:0000256" key="4">
    <source>
        <dbReference type="ARBA" id="ARBA00023134"/>
    </source>
</evidence>
<dbReference type="PRINTS" id="PR00449">
    <property type="entry name" value="RASTRNSFRMNG"/>
</dbReference>
<dbReference type="CDD" id="cd11874">
    <property type="entry name" value="SH3_CD2AP-like_2"/>
    <property type="match status" value="1"/>
</dbReference>
<dbReference type="Gene3D" id="2.30.30.40">
    <property type="entry name" value="SH3 Domains"/>
    <property type="match status" value="3"/>
</dbReference>
<evidence type="ECO:0000256" key="10">
    <source>
        <dbReference type="PROSITE-ProRule" id="PRU00192"/>
    </source>
</evidence>
<evidence type="ECO:0000313" key="14">
    <source>
        <dbReference type="Proteomes" id="UP000670152"/>
    </source>
</evidence>
<evidence type="ECO:0000256" key="11">
    <source>
        <dbReference type="SAM" id="MobiDB-lite"/>
    </source>
</evidence>
<feature type="domain" description="SH3" evidence="12">
    <location>
        <begin position="204"/>
        <end position="265"/>
    </location>
</feature>
<dbReference type="InterPro" id="IPR036028">
    <property type="entry name" value="SH3-like_dom_sf"/>
</dbReference>
<keyword evidence="4" id="KW-0342">GTP-binding</keyword>
<dbReference type="SMART" id="SM00326">
    <property type="entry name" value="SH3"/>
    <property type="match status" value="3"/>
</dbReference>
<dbReference type="SMART" id="SM00176">
    <property type="entry name" value="RAN"/>
    <property type="match status" value="1"/>
</dbReference>
<dbReference type="SMART" id="SM00174">
    <property type="entry name" value="RHO"/>
    <property type="match status" value="1"/>
</dbReference>
<evidence type="ECO:0000256" key="2">
    <source>
        <dbReference type="ARBA" id="ARBA00022443"/>
    </source>
</evidence>
<dbReference type="NCBIfam" id="TIGR00231">
    <property type="entry name" value="small_GTP"/>
    <property type="match status" value="1"/>
</dbReference>
<dbReference type="PROSITE" id="PS50002">
    <property type="entry name" value="SH3"/>
    <property type="match status" value="3"/>
</dbReference>
<dbReference type="Pfam" id="PF14604">
    <property type="entry name" value="SH3_9"/>
    <property type="match status" value="2"/>
</dbReference>
<evidence type="ECO:0000259" key="12">
    <source>
        <dbReference type="PROSITE" id="PS50002"/>
    </source>
</evidence>
<dbReference type="AlphaFoldDB" id="A0A836G206"/>
<feature type="compositionally biased region" description="Basic and acidic residues" evidence="11">
    <location>
        <begin position="683"/>
        <end position="705"/>
    </location>
</feature>
<dbReference type="Pfam" id="PF00018">
    <property type="entry name" value="SH3_1"/>
    <property type="match status" value="1"/>
</dbReference>
<evidence type="ECO:0000313" key="13">
    <source>
        <dbReference type="EMBL" id="KAG5329847.1"/>
    </source>
</evidence>
<dbReference type="GO" id="GO:0005525">
    <property type="term" value="F:GTP binding"/>
    <property type="evidence" value="ECO:0007669"/>
    <property type="project" value="UniProtKB-KW"/>
</dbReference>
<dbReference type="OrthoDB" id="73680at2759"/>
<dbReference type="FunFam" id="3.40.50.300:FF:001018">
    <property type="entry name" value="Rab family GTPase"/>
    <property type="match status" value="1"/>
</dbReference>
<dbReference type="FunFam" id="2.30.30.40:FF:000072">
    <property type="entry name" value="Unconventional Myosin IB"/>
    <property type="match status" value="1"/>
</dbReference>
<feature type="domain" description="SH3" evidence="12">
    <location>
        <begin position="292"/>
        <end position="351"/>
    </location>
</feature>
<evidence type="ECO:0000256" key="3">
    <source>
        <dbReference type="ARBA" id="ARBA00022741"/>
    </source>
</evidence>
<feature type="region of interest" description="Disordered" evidence="11">
    <location>
        <begin position="674"/>
        <end position="714"/>
    </location>
</feature>
<dbReference type="CDD" id="cd00154">
    <property type="entry name" value="Rab"/>
    <property type="match status" value="1"/>
</dbReference>
<name>A0A836G206_9HYME</name>
<feature type="region of interest" description="Disordered" evidence="11">
    <location>
        <begin position="424"/>
        <end position="457"/>
    </location>
</feature>
<dbReference type="Proteomes" id="UP000670152">
    <property type="component" value="Unassembled WGS sequence"/>
</dbReference>
<reference evidence="13 14" key="1">
    <citation type="submission" date="2020-02" db="EMBL/GenBank/DDBJ databases">
        <title>Relaxed selection underlies rapid genomic changes in the transitions from sociality to social parasitism in ants.</title>
        <authorList>
            <person name="Bi X."/>
        </authorList>
    </citation>
    <scope>NUCLEOTIDE SEQUENCE [LARGE SCALE GENOMIC DNA]</scope>
    <source>
        <strain evidence="13">BGI-DK2014b</strain>
        <tissue evidence="13">Whole body</tissue>
    </source>
</reference>